<organism evidence="2">
    <name type="scientific">uncultured marine phage</name>
    <dbReference type="NCBI Taxonomy" id="707152"/>
    <lineage>
        <taxon>Viruses</taxon>
        <taxon>environmental samples</taxon>
    </lineage>
</organism>
<dbReference type="EC" id="3.4.21.50" evidence="2"/>
<keyword evidence="2" id="KW-0645">Protease</keyword>
<dbReference type="GO" id="GO:0008233">
    <property type="term" value="F:peptidase activity"/>
    <property type="evidence" value="ECO:0007669"/>
    <property type="project" value="UniProtKB-KW"/>
</dbReference>
<dbReference type="SMART" id="SM00089">
    <property type="entry name" value="PKD"/>
    <property type="match status" value="2"/>
</dbReference>
<dbReference type="PROSITE" id="PS50093">
    <property type="entry name" value="PKD"/>
    <property type="match status" value="2"/>
</dbReference>
<evidence type="ECO:0000313" key="2">
    <source>
        <dbReference type="EMBL" id="CAG7580996.1"/>
    </source>
</evidence>
<sequence length="423" mass="45483">MKNLLSLFLLTFTMIFSSIGMSQTFDYEIASYGDDASNSFDPDWTFTGMSGSESSYNYVFSIGASTYSLDGTLNLPSMGSYTDVQFVVDFESMANGDVITVSTSPDGSSWTVIDTWTDDGGDFYETTEFVNSGDTFIKLEVDGTFDPSYGMNFILENFKVNVDTTVAASPPTADFTASSTTISTGSSIDFTNTSTTTGTVTYDWDFTGSDTPTSSDENPSTITYSTAGTYTVELTVTDDGGSDTETKTSYITVVDGPVADFTASSTTVVEGNSIDFTDLSSYGTGVSWSWTFTGADVTSSSDENPTGIVYSTPGTYTVELTITDDMGTDTETKTSYITVTDSTVGVDENVSNFNVYSYNSNIVVKSTDFSNYTINVYNLNGQVVFNETTSGDNEFTLDVQSGIYVVYLTSEDGSTTTQKLSLQ</sequence>
<dbReference type="NCBIfam" id="TIGR04183">
    <property type="entry name" value="Por_Secre_tail"/>
    <property type="match status" value="1"/>
</dbReference>
<reference evidence="2" key="1">
    <citation type="submission" date="2021-06" db="EMBL/GenBank/DDBJ databases">
        <authorList>
            <person name="Gannon L."/>
            <person name="Redgwell R T."/>
            <person name="Michniewski S."/>
            <person name="Harrison D C."/>
            <person name="Millard A."/>
        </authorList>
    </citation>
    <scope>NUCLEOTIDE SEQUENCE</scope>
</reference>
<dbReference type="Gene3D" id="2.60.40.10">
    <property type="entry name" value="Immunoglobulins"/>
    <property type="match status" value="2"/>
</dbReference>
<accession>A0A8D9FQY2</accession>
<dbReference type="InterPro" id="IPR035986">
    <property type="entry name" value="PKD_dom_sf"/>
</dbReference>
<dbReference type="GO" id="GO:0006508">
    <property type="term" value="P:proteolysis"/>
    <property type="evidence" value="ECO:0007669"/>
    <property type="project" value="UniProtKB-KW"/>
</dbReference>
<dbReference type="InterPro" id="IPR000601">
    <property type="entry name" value="PKD_dom"/>
</dbReference>
<dbReference type="InterPro" id="IPR022409">
    <property type="entry name" value="PKD/Chitinase_dom"/>
</dbReference>
<dbReference type="EMBL" id="OU342829">
    <property type="protein sequence ID" value="CAG7580996.1"/>
    <property type="molecule type" value="Genomic_DNA"/>
</dbReference>
<keyword evidence="2" id="KW-0378">Hydrolase</keyword>
<dbReference type="InterPro" id="IPR013783">
    <property type="entry name" value="Ig-like_fold"/>
</dbReference>
<proteinExistence type="predicted"/>
<feature type="domain" description="PKD" evidence="1">
    <location>
        <begin position="171"/>
        <end position="258"/>
    </location>
</feature>
<name>A0A8D9FQY2_9VIRU</name>
<protein>
    <submittedName>
        <fullName evidence="2">Protease 1</fullName>
        <ecNumber evidence="2">3.4.21.50</ecNumber>
    </submittedName>
</protein>
<dbReference type="CDD" id="cd00146">
    <property type="entry name" value="PKD"/>
    <property type="match status" value="2"/>
</dbReference>
<dbReference type="SUPFAM" id="SSF49299">
    <property type="entry name" value="PKD domain"/>
    <property type="match status" value="2"/>
</dbReference>
<dbReference type="InterPro" id="IPR026444">
    <property type="entry name" value="Secre_tail"/>
</dbReference>
<gene>
    <name evidence="2" type="ORF">SLAVMIC_00627</name>
</gene>
<feature type="domain" description="PKD" evidence="1">
    <location>
        <begin position="257"/>
        <end position="344"/>
    </location>
</feature>
<dbReference type="Pfam" id="PF18911">
    <property type="entry name" value="PKD_4"/>
    <property type="match status" value="2"/>
</dbReference>
<evidence type="ECO:0000259" key="1">
    <source>
        <dbReference type="PROSITE" id="PS50093"/>
    </source>
</evidence>